<accession>A0ABP0E4C7</accession>
<reference evidence="3 4" key="1">
    <citation type="submission" date="2024-01" db="EMBL/GenBank/DDBJ databases">
        <authorList>
            <person name="Allen C."/>
            <person name="Tagirdzhanova G."/>
        </authorList>
    </citation>
    <scope>NUCLEOTIDE SEQUENCE [LARGE SCALE GENOMIC DNA]</scope>
    <source>
        <strain evidence="3 4">CBS 119000</strain>
    </source>
</reference>
<evidence type="ECO:0000313" key="3">
    <source>
        <dbReference type="EMBL" id="CAK7274231.1"/>
    </source>
</evidence>
<organism evidence="3 4">
    <name type="scientific">Sporothrix epigloea</name>
    <dbReference type="NCBI Taxonomy" id="1892477"/>
    <lineage>
        <taxon>Eukaryota</taxon>
        <taxon>Fungi</taxon>
        <taxon>Dikarya</taxon>
        <taxon>Ascomycota</taxon>
        <taxon>Pezizomycotina</taxon>
        <taxon>Sordariomycetes</taxon>
        <taxon>Sordariomycetidae</taxon>
        <taxon>Ophiostomatales</taxon>
        <taxon>Ophiostomataceae</taxon>
        <taxon>Sporothrix</taxon>
    </lineage>
</organism>
<feature type="compositionally biased region" description="Polar residues" evidence="2">
    <location>
        <begin position="108"/>
        <end position="117"/>
    </location>
</feature>
<evidence type="ECO:0000256" key="2">
    <source>
        <dbReference type="SAM" id="MobiDB-lite"/>
    </source>
</evidence>
<feature type="compositionally biased region" description="Polar residues" evidence="2">
    <location>
        <begin position="144"/>
        <end position="176"/>
    </location>
</feature>
<dbReference type="EMBL" id="CAWUON010000135">
    <property type="protein sequence ID" value="CAK7274231.1"/>
    <property type="molecule type" value="Genomic_DNA"/>
</dbReference>
<evidence type="ECO:0008006" key="5">
    <source>
        <dbReference type="Google" id="ProtNLM"/>
    </source>
</evidence>
<feature type="region of interest" description="Disordered" evidence="2">
    <location>
        <begin position="84"/>
        <end position="117"/>
    </location>
</feature>
<protein>
    <recommendedName>
        <fullName evidence="5">Pentatricopeptide repeat protein</fullName>
    </recommendedName>
</protein>
<feature type="coiled-coil region" evidence="1">
    <location>
        <begin position="1019"/>
        <end position="1094"/>
    </location>
</feature>
<evidence type="ECO:0000313" key="4">
    <source>
        <dbReference type="Proteomes" id="UP001642502"/>
    </source>
</evidence>
<keyword evidence="1" id="KW-0175">Coiled coil</keyword>
<proteinExistence type="predicted"/>
<keyword evidence="4" id="KW-1185">Reference proteome</keyword>
<name>A0ABP0E4C7_9PEZI</name>
<dbReference type="Proteomes" id="UP001642502">
    <property type="component" value="Unassembled WGS sequence"/>
</dbReference>
<comment type="caution">
    <text evidence="3">The sequence shown here is derived from an EMBL/GenBank/DDBJ whole genome shotgun (WGS) entry which is preliminary data.</text>
</comment>
<gene>
    <name evidence="3" type="ORF">SEPCBS119000_006065</name>
</gene>
<sequence>MAPPSPPLPVPSKAAIQALRGLVLGTTCSLALVAEDRRRRINVARSAIRNGDRIRSARQYYPGGSAFAICLEEESLSVEPGAIHWQPHSQHGQDSNRDRISAHESLSPADTSTASKVSNAMLVPAPLKRKLASPGHQGEHASNEAVSSKVANTSITNTDQKLPNNSESQTPSSTALAHSPLPRLFAYPAMANRIQNTSRPLEQQSQEYTALAQLGRLSRHSSAPVENLDSCLTADASAKPANGKGLDRVESTTDLQAGVWALSKSWKTADDSSDEYLALCKKSADLCRSCQQAGRMDLAQEVLQLAVCSGQLDAATYFAHQPFPVVLSLAPLNMLRAGLVDAENEAQSGESDLEINRDQCLKRLQEAVRLFMPASSSSSYAETQASKSLVQTALKLLKCAIAVNDRSLINSIYSSTTRCAGDMSEFFKCYSSKIQEAGSPALLVSFFVAQQPPAESLTKQSFYKMGDRIVRAARLSNYAQAGSVLTILAALSASTSNRLRTSWVTDLLYGQWQATKDYADVRELFGKVKSQSGGSQEGAVVGSSHLDGAYRVMIQVALEAGQHVEAKRLLSELTIIKPSALHDIRVQGLFALNKAKTGDWQGVQNDLQQCMKAANTEGLKLRDAERAFVPIAKEYVRTHTIGETEDFLKMYVEEVGIPLGRYMVTLLANEYGALREVRSFVAWLEYCAQAGFAVDAAFSNAILLSCRKHWKFGFYDLRTMYRKLRSLSPNFEDSVTQNIMTHAAVSSAKGIARSDTAKGRVLSLRIGTPATIHAATSTGTTSFQSRSGKPRILSLSESRNFLNEDDLYVSMKQAFASDKPAKVVRMYKHAMRGGMPPSTKCLKLAVGAAVKSGQPRVTQSEEHVDDKIFDPSMAIDLLEAAHAAGHETDSAASYLAVAYIDAASPKSLQDERRPSSGKAKVAVAIKSILLRLSACGIEISDLALNRAAFHMYKVGHMSGAVALALSAADLPVGGGRPGYNVWNYSVLIAAHVRLTDAAGIRLATEGAAANGVLRELTGYKALKQARRRLRQRLLEAECAVQESASCDAGQSYAQQLEETLHAIEDALEQARAARQQLNADRRDLEQATMRIMEQAALDARNKSDKLDRMPHLPTQQAMASSRGGQSSSTSAAINWDVLDLPIDEEGRLIDEELPAASAKAASAS</sequence>
<evidence type="ECO:0000256" key="1">
    <source>
        <dbReference type="SAM" id="Coils"/>
    </source>
</evidence>
<feature type="region of interest" description="Disordered" evidence="2">
    <location>
        <begin position="130"/>
        <end position="177"/>
    </location>
</feature>